<name>A0AAN5CT56_9BILA</name>
<protein>
    <submittedName>
        <fullName evidence="1">Uncharacterized protein</fullName>
    </submittedName>
</protein>
<evidence type="ECO:0000313" key="2">
    <source>
        <dbReference type="Proteomes" id="UP001328107"/>
    </source>
</evidence>
<comment type="caution">
    <text evidence="1">The sequence shown here is derived from an EMBL/GenBank/DDBJ whole genome shotgun (WGS) entry which is preliminary data.</text>
</comment>
<dbReference type="Gene3D" id="3.30.830.10">
    <property type="entry name" value="Metalloenzyme, LuxS/M16 peptidase-like"/>
    <property type="match status" value="1"/>
</dbReference>
<dbReference type="Proteomes" id="UP001328107">
    <property type="component" value="Unassembled WGS sequence"/>
</dbReference>
<dbReference type="GO" id="GO:0046872">
    <property type="term" value="F:metal ion binding"/>
    <property type="evidence" value="ECO:0007669"/>
    <property type="project" value="InterPro"/>
</dbReference>
<proteinExistence type="predicted"/>
<keyword evidence="2" id="KW-1185">Reference proteome</keyword>
<organism evidence="1 2">
    <name type="scientific">Pristionchus mayeri</name>
    <dbReference type="NCBI Taxonomy" id="1317129"/>
    <lineage>
        <taxon>Eukaryota</taxon>
        <taxon>Metazoa</taxon>
        <taxon>Ecdysozoa</taxon>
        <taxon>Nematoda</taxon>
        <taxon>Chromadorea</taxon>
        <taxon>Rhabditida</taxon>
        <taxon>Rhabditina</taxon>
        <taxon>Diplogasteromorpha</taxon>
        <taxon>Diplogasteroidea</taxon>
        <taxon>Neodiplogasteridae</taxon>
        <taxon>Pristionchus</taxon>
    </lineage>
</organism>
<feature type="non-terminal residue" evidence="1">
    <location>
        <position position="1"/>
    </location>
</feature>
<sequence>FQVDNLEEAKQRAKSNIIKREADRIPSLAMLKRSMELLAGREKGAVLAAIDNVTASQVNAATARFASNFSIAAYGNIENVPHRGALYSRR</sequence>
<dbReference type="InterPro" id="IPR011249">
    <property type="entry name" value="Metalloenz_LuxS/M16"/>
</dbReference>
<accession>A0AAN5CT56</accession>
<dbReference type="EMBL" id="BTRK01000004">
    <property type="protein sequence ID" value="GMR50132.1"/>
    <property type="molecule type" value="Genomic_DNA"/>
</dbReference>
<gene>
    <name evidence="1" type="ORF">PMAYCL1PPCAC_20327</name>
</gene>
<dbReference type="SUPFAM" id="SSF63411">
    <property type="entry name" value="LuxS/MPP-like metallohydrolase"/>
    <property type="match status" value="1"/>
</dbReference>
<evidence type="ECO:0000313" key="1">
    <source>
        <dbReference type="EMBL" id="GMR50132.1"/>
    </source>
</evidence>
<reference evidence="2" key="1">
    <citation type="submission" date="2022-10" db="EMBL/GenBank/DDBJ databases">
        <title>Genome assembly of Pristionchus species.</title>
        <authorList>
            <person name="Yoshida K."/>
            <person name="Sommer R.J."/>
        </authorList>
    </citation>
    <scope>NUCLEOTIDE SEQUENCE [LARGE SCALE GENOMIC DNA]</scope>
    <source>
        <strain evidence="2">RS5460</strain>
    </source>
</reference>
<dbReference type="AlphaFoldDB" id="A0AAN5CT56"/>